<accession>A0AAD5SSB0</accession>
<protein>
    <submittedName>
        <fullName evidence="2">Uncharacterized protein</fullName>
    </submittedName>
</protein>
<name>A0AAD5SSB0_9FUNG</name>
<evidence type="ECO:0000256" key="1">
    <source>
        <dbReference type="SAM" id="Phobius"/>
    </source>
</evidence>
<keyword evidence="1" id="KW-0812">Transmembrane</keyword>
<dbReference type="Proteomes" id="UP001211907">
    <property type="component" value="Unassembled WGS sequence"/>
</dbReference>
<sequence length="780" mass="88407">MAKKSRLGLMNFAMFFLQHISEQISRAPLSFNGFFFSHCVETHTIFPTLQTSLSTLFSALRKSWNISDVPVVIMMDEYGFSTWNELRDQINGIIMTNALLERDGSLKIRSNSARFDFDKQMKLLKNEISLREDFIVLGIEIVEGNLSHQLHAHIIKFYNSFGFKFWVTKSPTLSLIEDIVPNKLLTVGSDMLEIAMAPAVLRCLKLVEETYVSLIESGDDGQDLQATDWNYILNNLRMSSKFWTTHQLLFINLRKHDFLGAHYVKIQFPNAPVVFSWLDQQTAAEITNMQEKISKVVALSLKKPSHGSDSVSIQHKYFGIAINPARQERLGNLVLKVLKDLMQKNLLSAARYNNDLGDDTENFSASFVSMLSFFDAMTDPIASTPAAKWVLSLFDRETREIAIKGIRMLSLGLRNNNISVWSAAKVAFIPKEGVDDILYDTIWALTDEIDGNLVIFLSDGHPKMEEAILHSFMKHAFGWRTGLCIMMEALVSAQMNKEESFTMPVPFRIIHEIKSSSCSKMLTYVRNADDVVKTVTNIAKTPGEKNYLVGLSKFINECANYLLIVQEQFTDLMKFRINEEYKPQSLPEDTLVNYMGEQTLSSEGLNNVVQMFAGIEKLLVVTPGSRNCSMALCFLAFTMYKACRRCAYLELKLAVTDSSTQILPDKDQVAVCLEMATTQTTLQTIFCLSSLQLAPFFHKVQRKLLRDAKIEENEKEEIEHVKEFSIKNLDFSMGRQIGNGYIYIYPILVDMSLNAALGSGLYFSDRMDSETLQAATIAFL</sequence>
<reference evidence="2" key="1">
    <citation type="submission" date="2020-05" db="EMBL/GenBank/DDBJ databases">
        <title>Phylogenomic resolution of chytrid fungi.</title>
        <authorList>
            <person name="Stajich J.E."/>
            <person name="Amses K."/>
            <person name="Simmons R."/>
            <person name="Seto K."/>
            <person name="Myers J."/>
            <person name="Bonds A."/>
            <person name="Quandt C.A."/>
            <person name="Barry K."/>
            <person name="Liu P."/>
            <person name="Grigoriev I."/>
            <person name="Longcore J.E."/>
            <person name="James T.Y."/>
        </authorList>
    </citation>
    <scope>NUCLEOTIDE SEQUENCE</scope>
    <source>
        <strain evidence="2">JEL0513</strain>
    </source>
</reference>
<comment type="caution">
    <text evidence="2">The sequence shown here is derived from an EMBL/GenBank/DDBJ whole genome shotgun (WGS) entry which is preliminary data.</text>
</comment>
<feature type="transmembrane region" description="Helical" evidence="1">
    <location>
        <begin position="742"/>
        <end position="763"/>
    </location>
</feature>
<evidence type="ECO:0000313" key="3">
    <source>
        <dbReference type="Proteomes" id="UP001211907"/>
    </source>
</evidence>
<keyword evidence="1" id="KW-1133">Transmembrane helix</keyword>
<evidence type="ECO:0000313" key="2">
    <source>
        <dbReference type="EMBL" id="KAJ3098569.1"/>
    </source>
</evidence>
<organism evidence="2 3">
    <name type="scientific">Physocladia obscura</name>
    <dbReference type="NCBI Taxonomy" id="109957"/>
    <lineage>
        <taxon>Eukaryota</taxon>
        <taxon>Fungi</taxon>
        <taxon>Fungi incertae sedis</taxon>
        <taxon>Chytridiomycota</taxon>
        <taxon>Chytridiomycota incertae sedis</taxon>
        <taxon>Chytridiomycetes</taxon>
        <taxon>Chytridiales</taxon>
        <taxon>Chytriomycetaceae</taxon>
        <taxon>Physocladia</taxon>
    </lineage>
</organism>
<dbReference type="AlphaFoldDB" id="A0AAD5SSB0"/>
<proteinExistence type="predicted"/>
<keyword evidence="1" id="KW-0472">Membrane</keyword>
<feature type="non-terminal residue" evidence="2">
    <location>
        <position position="1"/>
    </location>
</feature>
<gene>
    <name evidence="2" type="ORF">HK100_005074</name>
</gene>
<dbReference type="EMBL" id="JADGJH010002409">
    <property type="protein sequence ID" value="KAJ3098569.1"/>
    <property type="molecule type" value="Genomic_DNA"/>
</dbReference>
<keyword evidence="3" id="KW-1185">Reference proteome</keyword>